<reference evidence="2 3" key="1">
    <citation type="journal article" date="2012" name="PLoS Pathog.">
        <title>Diverse lifestyles and strategies of plant pathogenesis encoded in the genomes of eighteen Dothideomycetes fungi.</title>
        <authorList>
            <person name="Ohm R.A."/>
            <person name="Feau N."/>
            <person name="Henrissat B."/>
            <person name="Schoch C.L."/>
            <person name="Horwitz B.A."/>
            <person name="Barry K.W."/>
            <person name="Condon B.J."/>
            <person name="Copeland A.C."/>
            <person name="Dhillon B."/>
            <person name="Glaser F."/>
            <person name="Hesse C.N."/>
            <person name="Kosti I."/>
            <person name="LaButti K."/>
            <person name="Lindquist E.A."/>
            <person name="Lucas S."/>
            <person name="Salamov A.A."/>
            <person name="Bradshaw R.E."/>
            <person name="Ciuffetti L."/>
            <person name="Hamelin R.C."/>
            <person name="Kema G.H.J."/>
            <person name="Lawrence C."/>
            <person name="Scott J.A."/>
            <person name="Spatafora J.W."/>
            <person name="Turgeon B.G."/>
            <person name="de Wit P.J.G.M."/>
            <person name="Zhong S."/>
            <person name="Goodwin S.B."/>
            <person name="Grigoriev I.V."/>
        </authorList>
    </citation>
    <scope>NUCLEOTIDE SEQUENCE [LARGE SCALE GENOMIC DNA]</scope>
    <source>
        <strain evidence="2 3">UAMH 10762</strain>
    </source>
</reference>
<protein>
    <submittedName>
        <fullName evidence="2">Uncharacterized protein</fullName>
    </submittedName>
</protein>
<proteinExistence type="predicted"/>
<evidence type="ECO:0000256" key="1">
    <source>
        <dbReference type="SAM" id="MobiDB-lite"/>
    </source>
</evidence>
<evidence type="ECO:0000313" key="3">
    <source>
        <dbReference type="Proteomes" id="UP000011761"/>
    </source>
</evidence>
<keyword evidence="3" id="KW-1185">Reference proteome</keyword>
<dbReference type="HOGENOM" id="CLU_2849316_0_0_1"/>
<dbReference type="AlphaFoldDB" id="M2N533"/>
<name>M2N533_BAUPA</name>
<dbReference type="EMBL" id="KB445559">
    <property type="protein sequence ID" value="EMC93875.1"/>
    <property type="molecule type" value="Genomic_DNA"/>
</dbReference>
<dbReference type="RefSeq" id="XP_007678913.1">
    <property type="nucleotide sequence ID" value="XM_007680723.1"/>
</dbReference>
<dbReference type="KEGG" id="bcom:BAUCODRAFT_213234"/>
<accession>M2N533</accession>
<feature type="region of interest" description="Disordered" evidence="1">
    <location>
        <begin position="1"/>
        <end position="34"/>
    </location>
</feature>
<dbReference type="Proteomes" id="UP000011761">
    <property type="component" value="Unassembled WGS sequence"/>
</dbReference>
<gene>
    <name evidence="2" type="ORF">BAUCODRAFT_213234</name>
</gene>
<evidence type="ECO:0000313" key="2">
    <source>
        <dbReference type="EMBL" id="EMC93875.1"/>
    </source>
</evidence>
<sequence length="65" mass="7566">MACLRTPARKATQKRSISAEGEERHEFKAAKPAAASHGRHHCAYQWVCGTAWRDRRDRTFRVRKE</sequence>
<organism evidence="2 3">
    <name type="scientific">Baudoinia panamericana (strain UAMH 10762)</name>
    <name type="common">Angels' share fungus</name>
    <name type="synonym">Baudoinia compniacensis (strain UAMH 10762)</name>
    <dbReference type="NCBI Taxonomy" id="717646"/>
    <lineage>
        <taxon>Eukaryota</taxon>
        <taxon>Fungi</taxon>
        <taxon>Dikarya</taxon>
        <taxon>Ascomycota</taxon>
        <taxon>Pezizomycotina</taxon>
        <taxon>Dothideomycetes</taxon>
        <taxon>Dothideomycetidae</taxon>
        <taxon>Mycosphaerellales</taxon>
        <taxon>Teratosphaeriaceae</taxon>
        <taxon>Baudoinia</taxon>
    </lineage>
</organism>
<dbReference type="GeneID" id="19109756"/>